<name>A0ABU2ZIH6_9SPHN</name>
<reference evidence="3 4" key="1">
    <citation type="submission" date="2023-09" db="EMBL/GenBank/DDBJ databases">
        <authorList>
            <person name="Rey-Velasco X."/>
        </authorList>
    </citation>
    <scope>NUCLEOTIDE SEQUENCE [LARGE SCALE GENOMIC DNA]</scope>
    <source>
        <strain evidence="3 4">F390</strain>
    </source>
</reference>
<dbReference type="SUPFAM" id="SSF52540">
    <property type="entry name" value="P-loop containing nucleoside triphosphate hydrolases"/>
    <property type="match status" value="1"/>
</dbReference>
<protein>
    <recommendedName>
        <fullName evidence="1">DNA 3'-5' helicase II</fullName>
    </recommendedName>
</protein>
<evidence type="ECO:0000313" key="4">
    <source>
        <dbReference type="Proteomes" id="UP001259803"/>
    </source>
</evidence>
<dbReference type="InterPro" id="IPR000212">
    <property type="entry name" value="DNA_helicase_UvrD/REP"/>
</dbReference>
<evidence type="ECO:0000259" key="2">
    <source>
        <dbReference type="Pfam" id="PF13538"/>
    </source>
</evidence>
<dbReference type="Pfam" id="PF13538">
    <property type="entry name" value="UvrD_C_2"/>
    <property type="match status" value="1"/>
</dbReference>
<dbReference type="PANTHER" id="PTHR11070:SF2">
    <property type="entry name" value="ATP-DEPENDENT DNA HELICASE SRS2"/>
    <property type="match status" value="1"/>
</dbReference>
<keyword evidence="3" id="KW-0378">Hydrolase</keyword>
<comment type="caution">
    <text evidence="3">The sequence shown here is derived from an EMBL/GenBank/DDBJ whole genome shotgun (WGS) entry which is preliminary data.</text>
</comment>
<organism evidence="3 4">
    <name type="scientific">Croceicoccus esteveae</name>
    <dbReference type="NCBI Taxonomy" id="3075597"/>
    <lineage>
        <taxon>Bacteria</taxon>
        <taxon>Pseudomonadati</taxon>
        <taxon>Pseudomonadota</taxon>
        <taxon>Alphaproteobacteria</taxon>
        <taxon>Sphingomonadales</taxon>
        <taxon>Erythrobacteraceae</taxon>
        <taxon>Croceicoccus</taxon>
    </lineage>
</organism>
<evidence type="ECO:0000256" key="1">
    <source>
        <dbReference type="ARBA" id="ARBA00034923"/>
    </source>
</evidence>
<dbReference type="RefSeq" id="WP_311340991.1">
    <property type="nucleotide sequence ID" value="NZ_JAVRHS010000007.1"/>
</dbReference>
<evidence type="ECO:0000313" key="3">
    <source>
        <dbReference type="EMBL" id="MDT0576412.1"/>
    </source>
</evidence>
<dbReference type="Pfam" id="PF13245">
    <property type="entry name" value="AAA_19"/>
    <property type="match status" value="1"/>
</dbReference>
<accession>A0ABU2ZIH6</accession>
<dbReference type="InterPro" id="IPR027785">
    <property type="entry name" value="UvrD-like_helicase_C"/>
</dbReference>
<dbReference type="Proteomes" id="UP001259803">
    <property type="component" value="Unassembled WGS sequence"/>
</dbReference>
<feature type="domain" description="UvrD-like helicase C-terminal" evidence="2">
    <location>
        <begin position="443"/>
        <end position="491"/>
    </location>
</feature>
<keyword evidence="3" id="KW-0547">Nucleotide-binding</keyword>
<proteinExistence type="predicted"/>
<keyword evidence="3" id="KW-0347">Helicase</keyword>
<gene>
    <name evidence="3" type="ORF">RM533_09450</name>
</gene>
<keyword evidence="3" id="KW-0067">ATP-binding</keyword>
<sequence>MSDASVTAALHSTAPLVVIEAPAGCGKTHQGAAYARDMAQGTRERLLIITHTHAACGVFADRTTGLGRHVEIRTIDSLIAQIGGAYHAGLGLPSDIAAWTRRTKHGHKILAARVAQLVARYPIVAAALATRYPTIVCDEHQDSSADQHAIVMALLRQGARVRIFGDPMQHIYEDDAAQGVSPPCDWAVLVGQANAFADLDTPHRWSDGCHALGQWTLSARATLKAGGKIDLTRDLPASVSVAFAENIARNAQGYQLNDAKSVYAAEKKSDSLLILARHNHVVRACRGMFGRRLPMWEGHTRKALEILVDAVRDANGAPVIIAAAVVAFVGATGKGFSPSAFGNQFEQEARELCAKARRGKPATIQELAKHIVDLPDHRGVAAMLRHLAELKGSDSGFSDVAFDHHSEYWDAVRLGNFDDPEAGLAEITNRRTYSRPSPPAKAISTIHKAKGLECRGVILLAGDVKSFPEKPDARCLLYVALSRAKDRLHIVASRTTPSPLFIV</sequence>
<dbReference type="Gene3D" id="3.40.50.300">
    <property type="entry name" value="P-loop containing nucleotide triphosphate hydrolases"/>
    <property type="match status" value="2"/>
</dbReference>
<dbReference type="InterPro" id="IPR027417">
    <property type="entry name" value="P-loop_NTPase"/>
</dbReference>
<keyword evidence="4" id="KW-1185">Reference proteome</keyword>
<dbReference type="PANTHER" id="PTHR11070">
    <property type="entry name" value="UVRD / RECB / PCRA DNA HELICASE FAMILY MEMBER"/>
    <property type="match status" value="1"/>
</dbReference>
<dbReference type="EMBL" id="JAVRHS010000007">
    <property type="protein sequence ID" value="MDT0576412.1"/>
    <property type="molecule type" value="Genomic_DNA"/>
</dbReference>
<dbReference type="GO" id="GO:0004386">
    <property type="term" value="F:helicase activity"/>
    <property type="evidence" value="ECO:0007669"/>
    <property type="project" value="UniProtKB-KW"/>
</dbReference>